<keyword evidence="1" id="KW-0472">Membrane</keyword>
<comment type="caution">
    <text evidence="2">The sequence shown here is derived from an EMBL/GenBank/DDBJ whole genome shotgun (WGS) entry which is preliminary data.</text>
</comment>
<feature type="transmembrane region" description="Helical" evidence="1">
    <location>
        <begin position="52"/>
        <end position="72"/>
    </location>
</feature>
<evidence type="ECO:0000256" key="1">
    <source>
        <dbReference type="SAM" id="Phobius"/>
    </source>
</evidence>
<feature type="transmembrane region" description="Helical" evidence="1">
    <location>
        <begin position="172"/>
        <end position="190"/>
    </location>
</feature>
<dbReference type="EMBL" id="JACVXA010000041">
    <property type="protein sequence ID" value="MBE3639213.1"/>
    <property type="molecule type" value="Genomic_DNA"/>
</dbReference>
<organism evidence="2 3">
    <name type="scientific">Mangrovicoccus algicola</name>
    <dbReference type="NCBI Taxonomy" id="2771008"/>
    <lineage>
        <taxon>Bacteria</taxon>
        <taxon>Pseudomonadati</taxon>
        <taxon>Pseudomonadota</taxon>
        <taxon>Alphaproteobacteria</taxon>
        <taxon>Rhodobacterales</taxon>
        <taxon>Paracoccaceae</taxon>
        <taxon>Mangrovicoccus</taxon>
    </lineage>
</organism>
<keyword evidence="3" id="KW-1185">Reference proteome</keyword>
<reference evidence="2" key="1">
    <citation type="submission" date="2020-09" db="EMBL/GenBank/DDBJ databases">
        <title>A novel bacterium of genus Mangrovicoccus, isolated from South China Sea.</title>
        <authorList>
            <person name="Huang H."/>
            <person name="Mo K."/>
            <person name="Hu Y."/>
        </authorList>
    </citation>
    <scope>NUCLEOTIDE SEQUENCE</scope>
    <source>
        <strain evidence="2">HB182678</strain>
    </source>
</reference>
<dbReference type="Proteomes" id="UP000609121">
    <property type="component" value="Unassembled WGS sequence"/>
</dbReference>
<dbReference type="InterPro" id="IPR007498">
    <property type="entry name" value="PqiA-like"/>
</dbReference>
<evidence type="ECO:0000313" key="3">
    <source>
        <dbReference type="Proteomes" id="UP000609121"/>
    </source>
</evidence>
<keyword evidence="1" id="KW-1133">Transmembrane helix</keyword>
<gene>
    <name evidence="2" type="ORF">ICN82_13495</name>
</gene>
<dbReference type="AlphaFoldDB" id="A0A8J6YTY9"/>
<dbReference type="Pfam" id="PF04403">
    <property type="entry name" value="PqiA"/>
    <property type="match status" value="1"/>
</dbReference>
<feature type="transmembrane region" description="Helical" evidence="1">
    <location>
        <begin position="149"/>
        <end position="166"/>
    </location>
</feature>
<sequence length="207" mass="21937">MTSTSPDPARLVACPTCDTLFHADLLTAGRTATCSCCGTVIFAPRNGAIRTVLALAVAALVLMAVALGFPFLTMTASGLTTQASVIDAVASFAVDDMAPLSLAIGLLIVLLPSLRLCLLIYVTLPLALGRRPWPRAREAFRMNVELRPWSMAEIFMVGVAVAMVKVADMATISFGPAFWAMAAVATLLAAKDAVTCERTLWHMLRPA</sequence>
<accession>A0A8J6YTY9</accession>
<dbReference type="RefSeq" id="WP_193183657.1">
    <property type="nucleotide sequence ID" value="NZ_JACVXA010000041.1"/>
</dbReference>
<name>A0A8J6YTY9_9RHOB</name>
<proteinExistence type="predicted"/>
<keyword evidence="1" id="KW-0812">Transmembrane</keyword>
<evidence type="ECO:0000313" key="2">
    <source>
        <dbReference type="EMBL" id="MBE3639213.1"/>
    </source>
</evidence>
<feature type="transmembrane region" description="Helical" evidence="1">
    <location>
        <begin position="102"/>
        <end position="128"/>
    </location>
</feature>
<protein>
    <submittedName>
        <fullName evidence="2">Paraquat-inducible protein A</fullName>
    </submittedName>
</protein>